<keyword evidence="1" id="KW-0472">Membrane</keyword>
<name>A0A6P8ZIG8_THRPL</name>
<keyword evidence="2" id="KW-1185">Reference proteome</keyword>
<dbReference type="AlphaFoldDB" id="A0A6P8ZIG8"/>
<accession>A0A6P8ZIG8</accession>
<evidence type="ECO:0000256" key="1">
    <source>
        <dbReference type="SAM" id="Phobius"/>
    </source>
</evidence>
<gene>
    <name evidence="3" type="primary">LOC117640804</name>
</gene>
<evidence type="ECO:0000313" key="2">
    <source>
        <dbReference type="Proteomes" id="UP000515158"/>
    </source>
</evidence>
<protein>
    <submittedName>
        <fullName evidence="3">Uncharacterized protein LOC117640804 isoform X2</fullName>
    </submittedName>
</protein>
<evidence type="ECO:0000313" key="3">
    <source>
        <dbReference type="RefSeq" id="XP_034233579.1"/>
    </source>
</evidence>
<feature type="transmembrane region" description="Helical" evidence="1">
    <location>
        <begin position="21"/>
        <end position="41"/>
    </location>
</feature>
<feature type="transmembrane region" description="Helical" evidence="1">
    <location>
        <begin position="47"/>
        <end position="69"/>
    </location>
</feature>
<dbReference type="GeneID" id="117640804"/>
<reference evidence="3" key="1">
    <citation type="submission" date="2025-08" db="UniProtKB">
        <authorList>
            <consortium name="RefSeq"/>
        </authorList>
    </citation>
    <scope>IDENTIFICATION</scope>
    <source>
        <tissue evidence="3">Total insect</tissue>
    </source>
</reference>
<sequence>MTANMDNNSGLNKLRAASCSVLLLLLTLALVASSLLVARYAVAASSWWLSLLAITVCLLGLCTWIQLAASRAGRAGRWRIMLARQMALSRAQRTVGGALAPDLYGIGATSGRNAASGSGSRGAGARGHPHVAIIPLESELDSQVDSMDTALSATAKAPLAKNNNKNRTCLRVERCNRASSPARYA</sequence>
<dbReference type="Proteomes" id="UP000515158">
    <property type="component" value="Unplaced"/>
</dbReference>
<keyword evidence="1" id="KW-0812">Transmembrane</keyword>
<organism evidence="3">
    <name type="scientific">Thrips palmi</name>
    <name type="common">Melon thrips</name>
    <dbReference type="NCBI Taxonomy" id="161013"/>
    <lineage>
        <taxon>Eukaryota</taxon>
        <taxon>Metazoa</taxon>
        <taxon>Ecdysozoa</taxon>
        <taxon>Arthropoda</taxon>
        <taxon>Hexapoda</taxon>
        <taxon>Insecta</taxon>
        <taxon>Pterygota</taxon>
        <taxon>Neoptera</taxon>
        <taxon>Paraneoptera</taxon>
        <taxon>Thysanoptera</taxon>
        <taxon>Terebrantia</taxon>
        <taxon>Thripoidea</taxon>
        <taxon>Thripidae</taxon>
        <taxon>Thrips</taxon>
    </lineage>
</organism>
<dbReference type="RefSeq" id="XP_034233579.1">
    <property type="nucleotide sequence ID" value="XM_034377688.1"/>
</dbReference>
<keyword evidence="1" id="KW-1133">Transmembrane helix</keyword>
<proteinExistence type="predicted"/>